<proteinExistence type="predicted"/>
<accession>A0AAD9ZAY4</accession>
<dbReference type="Proteomes" id="UP001276659">
    <property type="component" value="Unassembled WGS sequence"/>
</dbReference>
<organism evidence="1 2">
    <name type="scientific">Lepraria neglecta</name>
    <dbReference type="NCBI Taxonomy" id="209136"/>
    <lineage>
        <taxon>Eukaryota</taxon>
        <taxon>Fungi</taxon>
        <taxon>Dikarya</taxon>
        <taxon>Ascomycota</taxon>
        <taxon>Pezizomycotina</taxon>
        <taxon>Lecanoromycetes</taxon>
        <taxon>OSLEUM clade</taxon>
        <taxon>Lecanoromycetidae</taxon>
        <taxon>Lecanorales</taxon>
        <taxon>Lecanorineae</taxon>
        <taxon>Stereocaulaceae</taxon>
        <taxon>Lepraria</taxon>
    </lineage>
</organism>
<protein>
    <submittedName>
        <fullName evidence="1">Uncharacterized protein</fullName>
    </submittedName>
</protein>
<reference evidence="1" key="1">
    <citation type="submission" date="2022-11" db="EMBL/GenBank/DDBJ databases">
        <title>Chromosomal genome sequence assembly and mating type (MAT) locus characterization of the leprose asexual lichenized fungus Lepraria neglecta (Nyl.) Erichsen.</title>
        <authorList>
            <person name="Allen J.L."/>
            <person name="Pfeffer B."/>
        </authorList>
    </citation>
    <scope>NUCLEOTIDE SEQUENCE</scope>
    <source>
        <strain evidence="1">Allen 5258</strain>
    </source>
</reference>
<evidence type="ECO:0000313" key="2">
    <source>
        <dbReference type="Proteomes" id="UP001276659"/>
    </source>
</evidence>
<gene>
    <name evidence="1" type="ORF">OEA41_002081</name>
</gene>
<name>A0AAD9ZAY4_9LECA</name>
<dbReference type="EMBL" id="JASNWA010000006">
    <property type="protein sequence ID" value="KAK3174835.1"/>
    <property type="molecule type" value="Genomic_DNA"/>
</dbReference>
<sequence>MTSTSFINRYEQFGRDWISKEGPKWQGKDLDAATEALTANAEKRAKDHIDDVGTELLKGFSVNKHIVATSGAGLIPFGKILVGAVMNHTFIDKVLIEFALHDQANIDKLNEDLRKICKLDKVAQKVRLEALKKTAEETFKEGLNCSAEEHAHFIPIIGHIYSVSSGGYKAYSACRKTIMKTMTMAETVHCETFVPLALRREIGSKNSVLSALAENSKLQPIVKCYRIPHCVRCFLGPNYGNRKMYCQCCTSEKLDMEIKDFKPCPWKNHGKADDLENVERLHDERWCTIRLIKAANKKKAWDSFLMAAKDADQDIQPLITASKLLTENRNEAFSNRQRYKSRKLGMITLPRPMTREKAECVLLGSEMLYKNGMKGRKEMKKDEITKMIRFDYQTHVNVSRDYIKPGLFTWSVDEVVYD</sequence>
<dbReference type="AlphaFoldDB" id="A0AAD9ZAY4"/>
<comment type="caution">
    <text evidence="1">The sequence shown here is derived from an EMBL/GenBank/DDBJ whole genome shotgun (WGS) entry which is preliminary data.</text>
</comment>
<evidence type="ECO:0000313" key="1">
    <source>
        <dbReference type="EMBL" id="KAK3174835.1"/>
    </source>
</evidence>
<keyword evidence="2" id="KW-1185">Reference proteome</keyword>